<dbReference type="Proteomes" id="UP000676336">
    <property type="component" value="Unassembled WGS sequence"/>
</dbReference>
<dbReference type="Proteomes" id="UP000663824">
    <property type="component" value="Unassembled WGS sequence"/>
</dbReference>
<sequence length="394" mass="46278">MPCKQRRLAPPQLRVESIIIKEKNTTNTCRYLQPDQILKWYHSYSTDTKSMISNPGNQAYILATTHIYDEWVRDNYELQAWKIYLQMGLEQNHWTKEVVQQTKTCDELVNRRFIQEKINRSVNSVVEAKATLIGFQLQLIDYLSRTNTDTLMQKLHTISTTTTTSTNTNTNTNTNDNDPDQDPAPIPAPEIIERVEKQILEYIYQCTLHIKNMYQGRIEFAKAEMEEYNAFKQFKQVATPAQWNTHLMLQSKIKLCLIKNTNYRITTKRLEYDILPKFIEKINISYKIDESIMDDEAIQTSSDEMRQITKDYRTRAMALYVQVLAREYELVSNDIKRIIQGFPQDNNKAVANESGHAAFTHYHDLREKRLNLEVKQSIHFVEIQQMETNLTTTI</sequence>
<organism evidence="3 6">
    <name type="scientific">Rotaria magnacalcarata</name>
    <dbReference type="NCBI Taxonomy" id="392030"/>
    <lineage>
        <taxon>Eukaryota</taxon>
        <taxon>Metazoa</taxon>
        <taxon>Spiralia</taxon>
        <taxon>Gnathifera</taxon>
        <taxon>Rotifera</taxon>
        <taxon>Eurotatoria</taxon>
        <taxon>Bdelloidea</taxon>
        <taxon>Philodinida</taxon>
        <taxon>Philodinidae</taxon>
        <taxon>Rotaria</taxon>
    </lineage>
</organism>
<dbReference type="Proteomes" id="UP000663834">
    <property type="component" value="Unassembled WGS sequence"/>
</dbReference>
<dbReference type="EMBL" id="CAJOBI010052537">
    <property type="protein sequence ID" value="CAF4378981.1"/>
    <property type="molecule type" value="Genomic_DNA"/>
</dbReference>
<name>A0A816LI90_9BILA</name>
<evidence type="ECO:0000313" key="3">
    <source>
        <dbReference type="EMBL" id="CAF1939130.1"/>
    </source>
</evidence>
<protein>
    <submittedName>
        <fullName evidence="3">Uncharacterized protein</fullName>
    </submittedName>
</protein>
<comment type="caution">
    <text evidence="3">The sequence shown here is derived from an EMBL/GenBank/DDBJ whole genome shotgun (WGS) entry which is preliminary data.</text>
</comment>
<feature type="region of interest" description="Disordered" evidence="1">
    <location>
        <begin position="162"/>
        <end position="185"/>
    </location>
</feature>
<reference evidence="3" key="1">
    <citation type="submission" date="2021-02" db="EMBL/GenBank/DDBJ databases">
        <authorList>
            <person name="Nowell W R."/>
        </authorList>
    </citation>
    <scope>NUCLEOTIDE SEQUENCE</scope>
</reference>
<evidence type="ECO:0000313" key="2">
    <source>
        <dbReference type="EMBL" id="CAF1368313.1"/>
    </source>
</evidence>
<gene>
    <name evidence="4" type="ORF">GIL414_LOCUS22933</name>
    <name evidence="2" type="ORF">KQP761_LOCUS8091</name>
    <name evidence="3" type="ORF">MBJ925_LOCUS5252</name>
    <name evidence="5" type="ORF">SMN809_LOCUS29482</name>
</gene>
<dbReference type="AlphaFoldDB" id="A0A816LI90"/>
<dbReference type="EMBL" id="CAJNOW010002975">
    <property type="protein sequence ID" value="CAF1368313.1"/>
    <property type="molecule type" value="Genomic_DNA"/>
</dbReference>
<dbReference type="OrthoDB" id="9977688at2759"/>
<dbReference type="Proteomes" id="UP000681720">
    <property type="component" value="Unassembled WGS sequence"/>
</dbReference>
<evidence type="ECO:0000313" key="4">
    <source>
        <dbReference type="EMBL" id="CAF4233161.1"/>
    </source>
</evidence>
<feature type="compositionally biased region" description="Low complexity" evidence="1">
    <location>
        <begin position="162"/>
        <end position="176"/>
    </location>
</feature>
<evidence type="ECO:0000313" key="6">
    <source>
        <dbReference type="Proteomes" id="UP000663824"/>
    </source>
</evidence>
<proteinExistence type="predicted"/>
<accession>A0A816LI90</accession>
<evidence type="ECO:0000256" key="1">
    <source>
        <dbReference type="SAM" id="MobiDB-lite"/>
    </source>
</evidence>
<dbReference type="EMBL" id="CAJNRE010001339">
    <property type="protein sequence ID" value="CAF1939130.1"/>
    <property type="molecule type" value="Genomic_DNA"/>
</dbReference>
<evidence type="ECO:0000313" key="5">
    <source>
        <dbReference type="EMBL" id="CAF4378981.1"/>
    </source>
</evidence>
<dbReference type="EMBL" id="CAJOBJ010024069">
    <property type="protein sequence ID" value="CAF4233161.1"/>
    <property type="molecule type" value="Genomic_DNA"/>
</dbReference>